<dbReference type="InterPro" id="IPR016191">
    <property type="entry name" value="Ribonuclease/ribotoxin"/>
</dbReference>
<keyword evidence="5" id="KW-1185">Reference proteome</keyword>
<protein>
    <submittedName>
        <fullName evidence="4">Ribonuclease</fullName>
    </submittedName>
</protein>
<feature type="compositionally biased region" description="Polar residues" evidence="3">
    <location>
        <begin position="35"/>
        <end position="44"/>
    </location>
</feature>
<organism evidence="4 5">
    <name type="scientific">Fibrisoma montanum</name>
    <dbReference type="NCBI Taxonomy" id="2305895"/>
    <lineage>
        <taxon>Bacteria</taxon>
        <taxon>Pseudomonadati</taxon>
        <taxon>Bacteroidota</taxon>
        <taxon>Cytophagia</taxon>
        <taxon>Cytophagales</taxon>
        <taxon>Spirosomataceae</taxon>
        <taxon>Fibrisoma</taxon>
    </lineage>
</organism>
<proteinExistence type="predicted"/>
<dbReference type="AlphaFoldDB" id="A0A418LXZ6"/>
<name>A0A418LXZ6_9BACT</name>
<dbReference type="EMBL" id="QXED01000012">
    <property type="protein sequence ID" value="RIV18227.1"/>
    <property type="molecule type" value="Genomic_DNA"/>
</dbReference>
<dbReference type="InterPro" id="IPR000026">
    <property type="entry name" value="N1-like"/>
</dbReference>
<dbReference type="SUPFAM" id="SSF53933">
    <property type="entry name" value="Microbial ribonucleases"/>
    <property type="match status" value="1"/>
</dbReference>
<dbReference type="GO" id="GO:0003723">
    <property type="term" value="F:RNA binding"/>
    <property type="evidence" value="ECO:0007669"/>
    <property type="project" value="InterPro"/>
</dbReference>
<accession>A0A418LXZ6</accession>
<dbReference type="GO" id="GO:0016787">
    <property type="term" value="F:hydrolase activity"/>
    <property type="evidence" value="ECO:0007669"/>
    <property type="project" value="UniProtKB-KW"/>
</dbReference>
<keyword evidence="1" id="KW-0540">Nuclease</keyword>
<evidence type="ECO:0000313" key="5">
    <source>
        <dbReference type="Proteomes" id="UP000283523"/>
    </source>
</evidence>
<evidence type="ECO:0000256" key="3">
    <source>
        <dbReference type="SAM" id="MobiDB-lite"/>
    </source>
</evidence>
<dbReference type="Pfam" id="PF00545">
    <property type="entry name" value="Ribonuclease"/>
    <property type="match status" value="1"/>
</dbReference>
<dbReference type="GO" id="GO:0004521">
    <property type="term" value="F:RNA endonuclease activity"/>
    <property type="evidence" value="ECO:0007669"/>
    <property type="project" value="InterPro"/>
</dbReference>
<keyword evidence="2" id="KW-0378">Hydrolase</keyword>
<sequence>MAAPFFRRFGYLFLFLTALLTGSTCRSNDDRRSSQEVSQTPQPNRQSQRSDRYDSRQQKLRPKAQSPRIPKKVYDVLTYVRQYGRAPSGYVGGRRFGNFEGHLPRQDLSGRRIDYQEWDVNPKIQGRNRGAERLVTGSDGRAYFTRDHYNTFIEID</sequence>
<dbReference type="Proteomes" id="UP000283523">
    <property type="component" value="Unassembled WGS sequence"/>
</dbReference>
<evidence type="ECO:0000256" key="1">
    <source>
        <dbReference type="ARBA" id="ARBA00022722"/>
    </source>
</evidence>
<evidence type="ECO:0000256" key="2">
    <source>
        <dbReference type="ARBA" id="ARBA00022801"/>
    </source>
</evidence>
<gene>
    <name evidence="4" type="ORF">DYU11_28720</name>
</gene>
<feature type="compositionally biased region" description="Basic and acidic residues" evidence="3">
    <location>
        <begin position="48"/>
        <end position="57"/>
    </location>
</feature>
<comment type="caution">
    <text evidence="4">The sequence shown here is derived from an EMBL/GenBank/DDBJ whole genome shotgun (WGS) entry which is preliminary data.</text>
</comment>
<dbReference type="Gene3D" id="3.10.450.30">
    <property type="entry name" value="Microbial ribonucleases"/>
    <property type="match status" value="1"/>
</dbReference>
<dbReference type="RefSeq" id="WP_119671196.1">
    <property type="nucleotide sequence ID" value="NZ_QXED01000012.1"/>
</dbReference>
<reference evidence="4 5" key="1">
    <citation type="submission" date="2018-08" db="EMBL/GenBank/DDBJ databases">
        <title>Fibrisoma montanum sp. nov., isolated from Danxia mountain soil.</title>
        <authorList>
            <person name="Huang Y."/>
        </authorList>
    </citation>
    <scope>NUCLEOTIDE SEQUENCE [LARGE SCALE GENOMIC DNA]</scope>
    <source>
        <strain evidence="4 5">HYT19</strain>
    </source>
</reference>
<dbReference type="OrthoDB" id="9803442at2"/>
<feature type="region of interest" description="Disordered" evidence="3">
    <location>
        <begin position="24"/>
        <end position="69"/>
    </location>
</feature>
<evidence type="ECO:0000313" key="4">
    <source>
        <dbReference type="EMBL" id="RIV18227.1"/>
    </source>
</evidence>